<reference evidence="1 2" key="1">
    <citation type="journal article" date="2014" name="Genome Announc.">
        <title>Draft genome sequences of the altered schaedler flora, a defined bacterial community from gnotobiotic mice.</title>
        <authorList>
            <person name="Wannemuehler M.J."/>
            <person name="Overstreet A.M."/>
            <person name="Ward D.V."/>
            <person name="Phillips G.J."/>
        </authorList>
    </citation>
    <scope>NUCLEOTIDE SEQUENCE [LARGE SCALE GENOMIC DNA]</scope>
    <source>
        <strain evidence="1 2">ASF492</strain>
    </source>
</reference>
<evidence type="ECO:0008006" key="3">
    <source>
        <dbReference type="Google" id="ProtNLM"/>
    </source>
</evidence>
<dbReference type="STRING" id="1235802.C823_01505"/>
<proteinExistence type="predicted"/>
<organism evidence="1 2">
    <name type="scientific">Eubacterium plexicaudatum ASF492</name>
    <dbReference type="NCBI Taxonomy" id="1235802"/>
    <lineage>
        <taxon>Bacteria</taxon>
        <taxon>Bacillati</taxon>
        <taxon>Bacillota</taxon>
        <taxon>Clostridia</taxon>
        <taxon>Eubacteriales</taxon>
        <taxon>Eubacteriaceae</taxon>
        <taxon>Eubacterium</taxon>
    </lineage>
</organism>
<name>N2AUY8_9FIRM</name>
<comment type="caution">
    <text evidence="1">The sequence shown here is derived from an EMBL/GenBank/DDBJ whole genome shotgun (WGS) entry which is preliminary data.</text>
</comment>
<dbReference type="Proteomes" id="UP000012589">
    <property type="component" value="Unassembled WGS sequence"/>
</dbReference>
<evidence type="ECO:0000313" key="2">
    <source>
        <dbReference type="Proteomes" id="UP000012589"/>
    </source>
</evidence>
<gene>
    <name evidence="1" type="ORF">C823_01505</name>
</gene>
<dbReference type="eggNOG" id="COG1191">
    <property type="taxonomic scope" value="Bacteria"/>
</dbReference>
<evidence type="ECO:0000313" key="1">
    <source>
        <dbReference type="EMBL" id="EMZ33087.1"/>
    </source>
</evidence>
<accession>N2AUY8</accession>
<keyword evidence="2" id="KW-1185">Reference proteome</keyword>
<sequence>MNKQQIAAKNYLMRAYRIDNRINSKLDQIAALNDLATRATSNISDMPGSPNRNIHKLEDAIVRIVDLQNEIGSDVNSLLEIKSQIVESIKQVTDPEGQVVLEERYLCYAKWEDIASELGYTVRQIFRVHDAALKEIVVPESCQ</sequence>
<protein>
    <recommendedName>
        <fullName evidence="3">DUF1492 domain-containing protein</fullName>
    </recommendedName>
</protein>
<dbReference type="HOGENOM" id="CLU_144718_1_1_9"/>
<dbReference type="EMBL" id="AQFT01000041">
    <property type="protein sequence ID" value="EMZ33087.1"/>
    <property type="molecule type" value="Genomic_DNA"/>
</dbReference>
<dbReference type="AlphaFoldDB" id="N2AUY8"/>
<dbReference type="PATRIC" id="fig|1235802.3.peg.1601"/>